<protein>
    <submittedName>
        <fullName evidence="9">FMN-dependent oxidoreductase, nitrilotriacetate monooxygenase family</fullName>
    </submittedName>
</protein>
<keyword evidence="2 6" id="KW-0288">FMN</keyword>
<dbReference type="OrthoDB" id="6752030at2"/>
<feature type="region of interest" description="Disordered" evidence="7">
    <location>
        <begin position="436"/>
        <end position="470"/>
    </location>
</feature>
<dbReference type="EMBL" id="FYEH01000022">
    <property type="protein sequence ID" value="SNB79660.1"/>
    <property type="molecule type" value="Genomic_DNA"/>
</dbReference>
<dbReference type="InterPro" id="IPR051260">
    <property type="entry name" value="Diverse_substr_monoxygenases"/>
</dbReference>
<dbReference type="Gene3D" id="3.20.20.30">
    <property type="entry name" value="Luciferase-like domain"/>
    <property type="match status" value="1"/>
</dbReference>
<organism evidence="9 10">
    <name type="scientific">Arboricoccus pini</name>
    <dbReference type="NCBI Taxonomy" id="1963835"/>
    <lineage>
        <taxon>Bacteria</taxon>
        <taxon>Pseudomonadati</taxon>
        <taxon>Pseudomonadota</taxon>
        <taxon>Alphaproteobacteria</taxon>
        <taxon>Geminicoccales</taxon>
        <taxon>Geminicoccaceae</taxon>
        <taxon>Arboricoccus</taxon>
    </lineage>
</organism>
<evidence type="ECO:0000256" key="4">
    <source>
        <dbReference type="ARBA" id="ARBA00023033"/>
    </source>
</evidence>
<dbReference type="RefSeq" id="WP_088563068.1">
    <property type="nucleotide sequence ID" value="NZ_FYEH01000022.1"/>
</dbReference>
<accession>A0A212S3G2</accession>
<reference evidence="9 10" key="1">
    <citation type="submission" date="2017-06" db="EMBL/GenBank/DDBJ databases">
        <authorList>
            <person name="Kim H.J."/>
            <person name="Triplett B.A."/>
        </authorList>
    </citation>
    <scope>NUCLEOTIDE SEQUENCE [LARGE SCALE GENOMIC DNA]</scope>
    <source>
        <strain evidence="9 10">B29T1</strain>
    </source>
</reference>
<comment type="similarity">
    <text evidence="5">Belongs to the NtaA/SnaA/DszA monooxygenase family.</text>
</comment>
<evidence type="ECO:0000256" key="1">
    <source>
        <dbReference type="ARBA" id="ARBA00022630"/>
    </source>
</evidence>
<name>A0A212S3G2_9PROT</name>
<dbReference type="GO" id="GO:0004497">
    <property type="term" value="F:monooxygenase activity"/>
    <property type="evidence" value="ECO:0007669"/>
    <property type="project" value="UniProtKB-KW"/>
</dbReference>
<feature type="compositionally biased region" description="Basic and acidic residues" evidence="7">
    <location>
        <begin position="458"/>
        <end position="470"/>
    </location>
</feature>
<feature type="binding site" evidence="6">
    <location>
        <position position="153"/>
    </location>
    <ligand>
        <name>FMN</name>
        <dbReference type="ChEBI" id="CHEBI:58210"/>
    </ligand>
</feature>
<evidence type="ECO:0000259" key="8">
    <source>
        <dbReference type="Pfam" id="PF00296"/>
    </source>
</evidence>
<dbReference type="PIRSF" id="PIRSF000337">
    <property type="entry name" value="NTA_MOA"/>
    <property type="match status" value="1"/>
</dbReference>
<evidence type="ECO:0000256" key="3">
    <source>
        <dbReference type="ARBA" id="ARBA00023002"/>
    </source>
</evidence>
<feature type="domain" description="Luciferase-like" evidence="8">
    <location>
        <begin position="29"/>
        <end position="383"/>
    </location>
</feature>
<feature type="binding site" evidence="6">
    <location>
        <position position="104"/>
    </location>
    <ligand>
        <name>FMN</name>
        <dbReference type="ChEBI" id="CHEBI:58210"/>
    </ligand>
</feature>
<evidence type="ECO:0000256" key="2">
    <source>
        <dbReference type="ARBA" id="ARBA00022643"/>
    </source>
</evidence>
<evidence type="ECO:0000313" key="9">
    <source>
        <dbReference type="EMBL" id="SNB79660.1"/>
    </source>
</evidence>
<feature type="binding site" evidence="6">
    <location>
        <position position="157"/>
    </location>
    <ligand>
        <name>FMN</name>
        <dbReference type="ChEBI" id="CHEBI:58210"/>
    </ligand>
</feature>
<dbReference type="PANTHER" id="PTHR30011:SF16">
    <property type="entry name" value="C2H2 FINGER DOMAIN TRANSCRIPTION FACTOR (EUROFUNG)-RELATED"/>
    <property type="match status" value="1"/>
</dbReference>
<dbReference type="SUPFAM" id="SSF51679">
    <property type="entry name" value="Bacterial luciferase-like"/>
    <property type="match status" value="1"/>
</dbReference>
<feature type="binding site" evidence="6">
    <location>
        <position position="229"/>
    </location>
    <ligand>
        <name>FMN</name>
        <dbReference type="ChEBI" id="CHEBI:58210"/>
    </ligand>
</feature>
<evidence type="ECO:0000256" key="6">
    <source>
        <dbReference type="PIRSR" id="PIRSR000337-1"/>
    </source>
</evidence>
<gene>
    <name evidence="9" type="ORF">SAMN07250955_1227</name>
</gene>
<sequence>MRTPLLFNAFVMNTPSHLSPGLWTHPDDHGRDYKRLAHWTGLARLLEEGLFDALFIADSLGVSDVFGGNADTALQQAIHVPINDPFPLVSAMAVTTEHLGFGVTASVSYDHPVPFARRITTLDHLTDGRIGWNIVTSSLASAARNFGRTQLDHDARYELAEEFASVCYKLWEASWEDDAVRDDTKAGVYADPAKVHPIHHAGRFFEVPGIHLSEPSPQRTPLLFQAGASERGRRFAARHAECVFVGAPSKTVLKRSVSLIRDARRAAGLDPYGIRILAEHTVIAARDLATAQERLNAYRAHASASGALALMSGWIGHDLSRYGLDEPFRHIESNGIRTAVEAMSSADPNKVWTIGEIASWCGIGGLSPLSVGGPGEVADSLESWAEETDIDGFNLSYAVLPGSFRDFIEHAVPELQRRGLYKKSYAEGTLRRKLFGRDRLDAPHPAGLARAEMAASSRESRQSRKAEEPA</sequence>
<dbReference type="GO" id="GO:0016705">
    <property type="term" value="F:oxidoreductase activity, acting on paired donors, with incorporation or reduction of molecular oxygen"/>
    <property type="evidence" value="ECO:0007669"/>
    <property type="project" value="InterPro"/>
</dbReference>
<dbReference type="InterPro" id="IPR036661">
    <property type="entry name" value="Luciferase-like_sf"/>
</dbReference>
<dbReference type="NCBIfam" id="TIGR03860">
    <property type="entry name" value="FMN_nitrolo"/>
    <property type="match status" value="1"/>
</dbReference>
<evidence type="ECO:0000256" key="7">
    <source>
        <dbReference type="SAM" id="MobiDB-lite"/>
    </source>
</evidence>
<dbReference type="PANTHER" id="PTHR30011">
    <property type="entry name" value="ALKANESULFONATE MONOOXYGENASE-RELATED"/>
    <property type="match status" value="1"/>
</dbReference>
<keyword evidence="1 6" id="KW-0285">Flavoprotein</keyword>
<dbReference type="Proteomes" id="UP000197065">
    <property type="component" value="Unassembled WGS sequence"/>
</dbReference>
<dbReference type="AlphaFoldDB" id="A0A212S3G2"/>
<evidence type="ECO:0000313" key="10">
    <source>
        <dbReference type="Proteomes" id="UP000197065"/>
    </source>
</evidence>
<dbReference type="Pfam" id="PF00296">
    <property type="entry name" value="Bac_luciferase"/>
    <property type="match status" value="1"/>
</dbReference>
<proteinExistence type="inferred from homology"/>
<dbReference type="InterPro" id="IPR011251">
    <property type="entry name" value="Luciferase-like_dom"/>
</dbReference>
<keyword evidence="3" id="KW-0560">Oxidoreductase</keyword>
<keyword evidence="4 9" id="KW-0503">Monooxygenase</keyword>
<keyword evidence="10" id="KW-1185">Reference proteome</keyword>
<evidence type="ECO:0000256" key="5">
    <source>
        <dbReference type="ARBA" id="ARBA00033748"/>
    </source>
</evidence>
<feature type="binding site" evidence="6">
    <location>
        <position position="58"/>
    </location>
    <ligand>
        <name>FMN</name>
        <dbReference type="ChEBI" id="CHEBI:58210"/>
    </ligand>
</feature>
<dbReference type="InterPro" id="IPR016215">
    <property type="entry name" value="NTA_MOA"/>
</dbReference>